<dbReference type="InterPro" id="IPR000286">
    <property type="entry name" value="HDACs"/>
</dbReference>
<sequence length="291" mass="32484">MKKTGVFYHPSFSRRSYLTQGARLEDFPGAIEHILARDNVTMYESPPIEEEWILKVHTPELIRGVEADTLCSTAWHSAGGVVLAGEKICTGEIDNAFALIGAGGHHSGRNYFGGYCCFNDVVITITYLREIHNIRRFAIMDTDAHHGDGTRDLLRNDPEVLHVCCCGMDHVSEDGTKVDILAPGGYWGVRTKGGEDIDQIYADKIKSEFYPRVMDFKPDLIFWYFGFDTHKGDYGSLGLSGRCYQEIARFMLQLAEEATGNRLEVVLAGGSRTDIATNVIPPIIEILADWE</sequence>
<dbReference type="AlphaFoldDB" id="A0A8J6P1F1"/>
<dbReference type="PRINTS" id="PR01270">
    <property type="entry name" value="HDASUPER"/>
</dbReference>
<dbReference type="SUPFAM" id="SSF52768">
    <property type="entry name" value="Arginase/deacetylase"/>
    <property type="match status" value="1"/>
</dbReference>
<comment type="similarity">
    <text evidence="1">Belongs to the histone deacetylase family.</text>
</comment>
<dbReference type="GO" id="GO:0004407">
    <property type="term" value="F:histone deacetylase activity"/>
    <property type="evidence" value="ECO:0007669"/>
    <property type="project" value="TreeGrafter"/>
</dbReference>
<protein>
    <submittedName>
        <fullName evidence="3">Histone deacetylase</fullName>
    </submittedName>
</protein>
<dbReference type="InterPro" id="IPR023696">
    <property type="entry name" value="Ureohydrolase_dom_sf"/>
</dbReference>
<dbReference type="InterPro" id="IPR037138">
    <property type="entry name" value="His_deacetylse_dom_sf"/>
</dbReference>
<feature type="domain" description="Histone deacetylase" evidence="2">
    <location>
        <begin position="70"/>
        <end position="277"/>
    </location>
</feature>
<dbReference type="Gene3D" id="3.40.800.20">
    <property type="entry name" value="Histone deacetylase domain"/>
    <property type="match status" value="1"/>
</dbReference>
<comment type="caution">
    <text evidence="3">The sequence shown here is derived from an EMBL/GenBank/DDBJ whole genome shotgun (WGS) entry which is preliminary data.</text>
</comment>
<dbReference type="EMBL" id="JACNIG010000304">
    <property type="protein sequence ID" value="MBC8433480.1"/>
    <property type="molecule type" value="Genomic_DNA"/>
</dbReference>
<accession>A0A8J6P1F1</accession>
<evidence type="ECO:0000313" key="4">
    <source>
        <dbReference type="Proteomes" id="UP000605201"/>
    </source>
</evidence>
<name>A0A8J6P1F1_9BACT</name>
<reference evidence="3 4" key="1">
    <citation type="submission" date="2020-08" db="EMBL/GenBank/DDBJ databases">
        <title>Bridging the membrane lipid divide: bacteria of the FCB group superphylum have the potential to synthesize archaeal ether lipids.</title>
        <authorList>
            <person name="Villanueva L."/>
            <person name="Von Meijenfeldt F.A.B."/>
            <person name="Westbye A.B."/>
            <person name="Yadav S."/>
            <person name="Hopmans E.C."/>
            <person name="Dutilh B.E."/>
            <person name="Sinninghe Damste J.S."/>
        </authorList>
    </citation>
    <scope>NUCLEOTIDE SEQUENCE [LARGE SCALE GENOMIC DNA]</scope>
    <source>
        <strain evidence="3">NIOZ-UU17</strain>
    </source>
</reference>
<dbReference type="InterPro" id="IPR023801">
    <property type="entry name" value="His_deacetylse_dom"/>
</dbReference>
<organism evidence="3 4">
    <name type="scientific">Candidatus Desulfatibia vada</name>
    <dbReference type="NCBI Taxonomy" id="2841696"/>
    <lineage>
        <taxon>Bacteria</taxon>
        <taxon>Pseudomonadati</taxon>
        <taxon>Thermodesulfobacteriota</taxon>
        <taxon>Desulfobacteria</taxon>
        <taxon>Desulfobacterales</taxon>
        <taxon>Desulfobacterales incertae sedis</taxon>
        <taxon>Candidatus Desulfatibia</taxon>
    </lineage>
</organism>
<dbReference type="Pfam" id="PF00850">
    <property type="entry name" value="Hist_deacetyl"/>
    <property type="match status" value="1"/>
</dbReference>
<evidence type="ECO:0000256" key="1">
    <source>
        <dbReference type="ARBA" id="ARBA00005947"/>
    </source>
</evidence>
<proteinExistence type="inferred from homology"/>
<evidence type="ECO:0000313" key="3">
    <source>
        <dbReference type="EMBL" id="MBC8433480.1"/>
    </source>
</evidence>
<dbReference type="PANTHER" id="PTHR10625">
    <property type="entry name" value="HISTONE DEACETYLASE HDAC1-RELATED"/>
    <property type="match status" value="1"/>
</dbReference>
<dbReference type="GO" id="GO:0040029">
    <property type="term" value="P:epigenetic regulation of gene expression"/>
    <property type="evidence" value="ECO:0007669"/>
    <property type="project" value="TreeGrafter"/>
</dbReference>
<dbReference type="Proteomes" id="UP000605201">
    <property type="component" value="Unassembled WGS sequence"/>
</dbReference>
<gene>
    <name evidence="3" type="ORF">H8D96_16345</name>
</gene>
<evidence type="ECO:0000259" key="2">
    <source>
        <dbReference type="Pfam" id="PF00850"/>
    </source>
</evidence>